<evidence type="ECO:0000256" key="1">
    <source>
        <dbReference type="SAM" id="MobiDB-lite"/>
    </source>
</evidence>
<dbReference type="Proteomes" id="UP001295740">
    <property type="component" value="Unassembled WGS sequence"/>
</dbReference>
<feature type="region of interest" description="Disordered" evidence="1">
    <location>
        <begin position="210"/>
        <end position="231"/>
    </location>
</feature>
<name>A0AAI8VU63_9PEZI</name>
<dbReference type="PANTHER" id="PTHR48100">
    <property type="entry name" value="BROAD-SPECIFICITY PHOSPHATASE YOR283W-RELATED"/>
    <property type="match status" value="1"/>
</dbReference>
<dbReference type="GO" id="GO:0005737">
    <property type="term" value="C:cytoplasm"/>
    <property type="evidence" value="ECO:0007669"/>
    <property type="project" value="TreeGrafter"/>
</dbReference>
<organism evidence="2 3">
    <name type="scientific">Anthostomella pinea</name>
    <dbReference type="NCBI Taxonomy" id="933095"/>
    <lineage>
        <taxon>Eukaryota</taxon>
        <taxon>Fungi</taxon>
        <taxon>Dikarya</taxon>
        <taxon>Ascomycota</taxon>
        <taxon>Pezizomycotina</taxon>
        <taxon>Sordariomycetes</taxon>
        <taxon>Xylariomycetidae</taxon>
        <taxon>Xylariales</taxon>
        <taxon>Xylariaceae</taxon>
        <taxon>Anthostomella</taxon>
    </lineage>
</organism>
<gene>
    <name evidence="2" type="ORF">KHLLAP_LOCUS11620</name>
</gene>
<keyword evidence="3" id="KW-1185">Reference proteome</keyword>
<dbReference type="SUPFAM" id="SSF53254">
    <property type="entry name" value="Phosphoglycerate mutase-like"/>
    <property type="match status" value="1"/>
</dbReference>
<comment type="caution">
    <text evidence="2">The sequence shown here is derived from an EMBL/GenBank/DDBJ whole genome shotgun (WGS) entry which is preliminary data.</text>
</comment>
<evidence type="ECO:0000313" key="2">
    <source>
        <dbReference type="EMBL" id="CAJ2511152.1"/>
    </source>
</evidence>
<dbReference type="CDD" id="cd07040">
    <property type="entry name" value="HP"/>
    <property type="match status" value="1"/>
</dbReference>
<dbReference type="Gene3D" id="3.40.50.1240">
    <property type="entry name" value="Phosphoglycerate mutase-like"/>
    <property type="match status" value="1"/>
</dbReference>
<sequence length="248" mass="28422">MAPIIDIIRHAESWEDKHPGTCSMRGPSLTDAGEQQCYKLRRSYPHANKVTHLISSPMWRCVRTAVNAFEKVLNNGHKAILLGELQETGWHDCDTGSPVKALQNEFTCRVDVSGLDKHWWWKVQGSQWEPDVALVEERARQARWEIRRLVCMAGDDARIVVITYGRFVHFLTQDFSGLLLDRFTTYPNLGMRSFECVDLHGTHGDAELVETKESNESSDLPPWASLSEEEKQRLRSYAVERVELQKAD</sequence>
<proteinExistence type="predicted"/>
<dbReference type="InterPro" id="IPR029033">
    <property type="entry name" value="His_PPase_superfam"/>
</dbReference>
<dbReference type="InterPro" id="IPR050275">
    <property type="entry name" value="PGM_Phosphatase"/>
</dbReference>
<dbReference type="Pfam" id="PF00300">
    <property type="entry name" value="His_Phos_1"/>
    <property type="match status" value="1"/>
</dbReference>
<protein>
    <submittedName>
        <fullName evidence="2">Uu.00g067770.m01.CDS01</fullName>
    </submittedName>
</protein>
<reference evidence="2" key="1">
    <citation type="submission" date="2023-10" db="EMBL/GenBank/DDBJ databases">
        <authorList>
            <person name="Hackl T."/>
        </authorList>
    </citation>
    <scope>NUCLEOTIDE SEQUENCE</scope>
</reference>
<dbReference type="GO" id="GO:0016791">
    <property type="term" value="F:phosphatase activity"/>
    <property type="evidence" value="ECO:0007669"/>
    <property type="project" value="TreeGrafter"/>
</dbReference>
<evidence type="ECO:0000313" key="3">
    <source>
        <dbReference type="Proteomes" id="UP001295740"/>
    </source>
</evidence>
<dbReference type="PANTHER" id="PTHR48100:SF54">
    <property type="entry name" value="PHOSPHATASE SPAC5H10.03-RELATED"/>
    <property type="match status" value="1"/>
</dbReference>
<accession>A0AAI8VU63</accession>
<dbReference type="EMBL" id="CAUWAG010000018">
    <property type="protein sequence ID" value="CAJ2511152.1"/>
    <property type="molecule type" value="Genomic_DNA"/>
</dbReference>
<dbReference type="AlphaFoldDB" id="A0AAI8VU63"/>
<dbReference type="InterPro" id="IPR013078">
    <property type="entry name" value="His_Pase_superF_clade-1"/>
</dbReference>